<gene>
    <name evidence="5" type="ORF">ACFP1B_33060</name>
</gene>
<feature type="compositionally biased region" description="Basic and acidic residues" evidence="3">
    <location>
        <begin position="331"/>
        <end position="352"/>
    </location>
</feature>
<comment type="caution">
    <text evidence="5">The sequence shown here is derived from an EMBL/GenBank/DDBJ whole genome shotgun (WGS) entry which is preliminary data.</text>
</comment>
<dbReference type="InterPro" id="IPR044149">
    <property type="entry name" value="Nitrilases_CHs"/>
</dbReference>
<dbReference type="PROSITE" id="PS50263">
    <property type="entry name" value="CN_HYDROLASE"/>
    <property type="match status" value="1"/>
</dbReference>
<name>A0ABW1GTR7_9ACTN</name>
<dbReference type="PANTHER" id="PTHR46044">
    <property type="entry name" value="NITRILASE"/>
    <property type="match status" value="1"/>
</dbReference>
<proteinExistence type="inferred from homology"/>
<keyword evidence="5" id="KW-0378">Hydrolase</keyword>
<dbReference type="PANTHER" id="PTHR46044:SF1">
    <property type="entry name" value="CN HYDROLASE DOMAIN-CONTAINING PROTEIN"/>
    <property type="match status" value="1"/>
</dbReference>
<evidence type="ECO:0000259" key="4">
    <source>
        <dbReference type="PROSITE" id="PS50263"/>
    </source>
</evidence>
<evidence type="ECO:0000313" key="5">
    <source>
        <dbReference type="EMBL" id="MFC5918226.1"/>
    </source>
</evidence>
<reference evidence="6" key="1">
    <citation type="journal article" date="2019" name="Int. J. Syst. Evol. Microbiol.">
        <title>The Global Catalogue of Microorganisms (GCM) 10K type strain sequencing project: providing services to taxonomists for standard genome sequencing and annotation.</title>
        <authorList>
            <consortium name="The Broad Institute Genomics Platform"/>
            <consortium name="The Broad Institute Genome Sequencing Center for Infectious Disease"/>
            <person name="Wu L."/>
            <person name="Ma J."/>
        </authorList>
    </citation>
    <scope>NUCLEOTIDE SEQUENCE [LARGE SCALE GENOMIC DNA]</scope>
    <source>
        <strain evidence="6">JCM 4147</strain>
    </source>
</reference>
<comment type="similarity">
    <text evidence="1">Belongs to the carbon-nitrogen hydrolase superfamily. Nitrilase family.</text>
</comment>
<evidence type="ECO:0000313" key="6">
    <source>
        <dbReference type="Proteomes" id="UP001596200"/>
    </source>
</evidence>
<dbReference type="EMBL" id="JBHSPU010000038">
    <property type="protein sequence ID" value="MFC5918226.1"/>
    <property type="molecule type" value="Genomic_DNA"/>
</dbReference>
<dbReference type="Proteomes" id="UP001596200">
    <property type="component" value="Unassembled WGS sequence"/>
</dbReference>
<evidence type="ECO:0000256" key="1">
    <source>
        <dbReference type="ARBA" id="ARBA00008129"/>
    </source>
</evidence>
<dbReference type="PROSITE" id="PS00920">
    <property type="entry name" value="NITRIL_CHT_1"/>
    <property type="match status" value="1"/>
</dbReference>
<feature type="domain" description="CN hydrolase" evidence="4">
    <location>
        <begin position="9"/>
        <end position="283"/>
    </location>
</feature>
<dbReference type="RefSeq" id="WP_344516591.1">
    <property type="nucleotide sequence ID" value="NZ_BAAATU010000040.1"/>
</dbReference>
<feature type="region of interest" description="Disordered" evidence="3">
    <location>
        <begin position="316"/>
        <end position="352"/>
    </location>
</feature>
<evidence type="ECO:0000256" key="2">
    <source>
        <dbReference type="PROSITE-ProRule" id="PRU10139"/>
    </source>
</evidence>
<evidence type="ECO:0000256" key="3">
    <source>
        <dbReference type="SAM" id="MobiDB-lite"/>
    </source>
</evidence>
<dbReference type="CDD" id="cd07564">
    <property type="entry name" value="nitrilases_CHs"/>
    <property type="match status" value="1"/>
</dbReference>
<organism evidence="5 6">
    <name type="scientific">Streptomyces pulveraceus</name>
    <dbReference type="NCBI Taxonomy" id="68258"/>
    <lineage>
        <taxon>Bacteria</taxon>
        <taxon>Bacillati</taxon>
        <taxon>Actinomycetota</taxon>
        <taxon>Actinomycetes</taxon>
        <taxon>Kitasatosporales</taxon>
        <taxon>Streptomycetaceae</taxon>
        <taxon>Streptomyces</taxon>
    </lineage>
</organism>
<sequence>MSSPATRRRTVAAVHAAPVFMDTGATVDKAVALIERAGREGIDLLVFPEAFVPGYPYWIEAYAPLDQQAVNAAYTGASVEVPGPRIARIQSACRRAGTGAVLGVSERLVGTRTCFNSQVFIDPDGALLGVHRKLQPTYAERIVWAQGGGATLRVFDSALGRIGGLACWEHTMNLARQSLIAQGQEIHAAAWPGLSTMAGFETVADVQIDAMMKTHALTAQAFVVCAGNPVDRTCLAWMASALGPQEHITAGGGWSAVIHPFTRYLAGPHTGPEERLVTATIDLDDLDTVKVWVDSRGHYARPEILGLRVDHRPLWHDEGDRRWPDSPGDTRPGRADGRPLPDEPWHPEPDHP</sequence>
<dbReference type="SUPFAM" id="SSF56317">
    <property type="entry name" value="Carbon-nitrogen hydrolase"/>
    <property type="match status" value="1"/>
</dbReference>
<keyword evidence="6" id="KW-1185">Reference proteome</keyword>
<dbReference type="Pfam" id="PF00795">
    <property type="entry name" value="CN_hydrolase"/>
    <property type="match status" value="1"/>
</dbReference>
<feature type="active site" description="Proton acceptor" evidence="2">
    <location>
        <position position="49"/>
    </location>
</feature>
<dbReference type="GO" id="GO:0016787">
    <property type="term" value="F:hydrolase activity"/>
    <property type="evidence" value="ECO:0007669"/>
    <property type="project" value="UniProtKB-KW"/>
</dbReference>
<dbReference type="InterPro" id="IPR036526">
    <property type="entry name" value="C-N_Hydrolase_sf"/>
</dbReference>
<dbReference type="InterPro" id="IPR003010">
    <property type="entry name" value="C-N_Hydrolase"/>
</dbReference>
<dbReference type="InterPro" id="IPR000132">
    <property type="entry name" value="Nitrilase/CN_hydratase_CS"/>
</dbReference>
<accession>A0ABW1GTR7</accession>
<protein>
    <submittedName>
        <fullName evidence="5">Carbon-nitrogen hydrolase family protein</fullName>
    </submittedName>
</protein>
<dbReference type="Gene3D" id="3.60.110.10">
    <property type="entry name" value="Carbon-nitrogen hydrolase"/>
    <property type="match status" value="1"/>
</dbReference>